<dbReference type="EMBL" id="UZAH01026031">
    <property type="protein sequence ID" value="VDO74524.1"/>
    <property type="molecule type" value="Genomic_DNA"/>
</dbReference>
<dbReference type="Proteomes" id="UP000050761">
    <property type="component" value="Unassembled WGS sequence"/>
</dbReference>
<proteinExistence type="predicted"/>
<keyword evidence="3" id="KW-1185">Reference proteome</keyword>
<sequence length="90" mass="10310">MYRKEKASGVPSFADVRRSETVSHGPSRRKLDVSSNYSKEYSQYWTASSRNKDSNFFVERNAYSFANGEDFSPLKSDRGYAQFVSPFSKS</sequence>
<feature type="region of interest" description="Disordered" evidence="1">
    <location>
        <begin position="1"/>
        <end position="32"/>
    </location>
</feature>
<dbReference type="OrthoDB" id="5834337at2759"/>
<protein>
    <submittedName>
        <fullName evidence="4">HDNR domain-containing protein</fullName>
    </submittedName>
</protein>
<name>A0A183FL99_HELPZ</name>
<evidence type="ECO:0000256" key="1">
    <source>
        <dbReference type="SAM" id="MobiDB-lite"/>
    </source>
</evidence>
<accession>A0A183FL99</accession>
<dbReference type="WBParaSite" id="HPBE_0000801301-mRNA-1">
    <property type="protein sequence ID" value="HPBE_0000801301-mRNA-1"/>
    <property type="gene ID" value="HPBE_0000801301"/>
</dbReference>
<organism evidence="3 4">
    <name type="scientific">Heligmosomoides polygyrus</name>
    <name type="common">Parasitic roundworm</name>
    <dbReference type="NCBI Taxonomy" id="6339"/>
    <lineage>
        <taxon>Eukaryota</taxon>
        <taxon>Metazoa</taxon>
        <taxon>Ecdysozoa</taxon>
        <taxon>Nematoda</taxon>
        <taxon>Chromadorea</taxon>
        <taxon>Rhabditida</taxon>
        <taxon>Rhabditina</taxon>
        <taxon>Rhabditomorpha</taxon>
        <taxon>Strongyloidea</taxon>
        <taxon>Heligmosomidae</taxon>
        <taxon>Heligmosomoides</taxon>
    </lineage>
</organism>
<evidence type="ECO:0000313" key="4">
    <source>
        <dbReference type="WBParaSite" id="HPBE_0000801301-mRNA-1"/>
    </source>
</evidence>
<accession>A0A3P7YRM7</accession>
<reference evidence="2 3" key="1">
    <citation type="submission" date="2018-11" db="EMBL/GenBank/DDBJ databases">
        <authorList>
            <consortium name="Pathogen Informatics"/>
        </authorList>
    </citation>
    <scope>NUCLEOTIDE SEQUENCE [LARGE SCALE GENOMIC DNA]</scope>
</reference>
<gene>
    <name evidence="2" type="ORF">HPBE_LOCUS8014</name>
</gene>
<evidence type="ECO:0000313" key="3">
    <source>
        <dbReference type="Proteomes" id="UP000050761"/>
    </source>
</evidence>
<dbReference type="AlphaFoldDB" id="A0A183FL99"/>
<evidence type="ECO:0000313" key="2">
    <source>
        <dbReference type="EMBL" id="VDO74524.1"/>
    </source>
</evidence>
<reference evidence="4" key="2">
    <citation type="submission" date="2019-09" db="UniProtKB">
        <authorList>
            <consortium name="WormBaseParasite"/>
        </authorList>
    </citation>
    <scope>IDENTIFICATION</scope>
</reference>